<comment type="caution">
    <text evidence="2">The sequence shown here is derived from an EMBL/GenBank/DDBJ whole genome shotgun (WGS) entry which is preliminary data.</text>
</comment>
<reference evidence="2 3" key="1">
    <citation type="submission" date="2020-08" db="EMBL/GenBank/DDBJ databases">
        <title>Genomic Encyclopedia of Type Strains, Phase IV (KMG-IV): sequencing the most valuable type-strain genomes for metagenomic binning, comparative biology and taxonomic classification.</title>
        <authorList>
            <person name="Goeker M."/>
        </authorList>
    </citation>
    <scope>NUCLEOTIDE SEQUENCE [LARGE SCALE GENOMIC DNA]</scope>
    <source>
        <strain evidence="2 3">DSM 27939</strain>
    </source>
</reference>
<keyword evidence="3" id="KW-1185">Reference proteome</keyword>
<dbReference type="EMBL" id="JACHFL010000020">
    <property type="protein sequence ID" value="MBB5365666.1"/>
    <property type="molecule type" value="Genomic_DNA"/>
</dbReference>
<feature type="region of interest" description="Disordered" evidence="1">
    <location>
        <begin position="59"/>
        <end position="94"/>
    </location>
</feature>
<proteinExistence type="predicted"/>
<evidence type="ECO:0000313" key="2">
    <source>
        <dbReference type="EMBL" id="MBB5365666.1"/>
    </source>
</evidence>
<evidence type="ECO:0000256" key="1">
    <source>
        <dbReference type="SAM" id="MobiDB-lite"/>
    </source>
</evidence>
<dbReference type="Proteomes" id="UP000552709">
    <property type="component" value="Unassembled WGS sequence"/>
</dbReference>
<sequence>MTHHQDLQTVGRRRSPPLTADECRLVADRVLGHLGRDAVRNDALTYLAGRLFSLAVQVEQPSSSLPETGGAAGAPAAPEDTPLEVRPSAAQWAV</sequence>
<evidence type="ECO:0000313" key="3">
    <source>
        <dbReference type="Proteomes" id="UP000552709"/>
    </source>
</evidence>
<accession>A0A7W8K1C5</accession>
<name>A0A7W8K1C5_9DEIO</name>
<protein>
    <submittedName>
        <fullName evidence="2">Uncharacterized protein</fullName>
    </submittedName>
</protein>
<dbReference type="RefSeq" id="WP_184137344.1">
    <property type="nucleotide sequence ID" value="NZ_JACHFL010000020.1"/>
</dbReference>
<dbReference type="AlphaFoldDB" id="A0A7W8K1C5"/>
<organism evidence="2 3">
    <name type="scientific">Deinococcus humi</name>
    <dbReference type="NCBI Taxonomy" id="662880"/>
    <lineage>
        <taxon>Bacteria</taxon>
        <taxon>Thermotogati</taxon>
        <taxon>Deinococcota</taxon>
        <taxon>Deinococci</taxon>
        <taxon>Deinococcales</taxon>
        <taxon>Deinococcaceae</taxon>
        <taxon>Deinococcus</taxon>
    </lineage>
</organism>
<gene>
    <name evidence="2" type="ORF">HNQ08_004792</name>
</gene>